<feature type="domain" description="ABC transporter" evidence="5">
    <location>
        <begin position="349"/>
        <end position="537"/>
    </location>
</feature>
<dbReference type="PROSITE" id="PS50893">
    <property type="entry name" value="ABC_TRANSPORTER_2"/>
    <property type="match status" value="2"/>
</dbReference>
<dbReference type="SUPFAM" id="SSF52540">
    <property type="entry name" value="P-loop containing nucleoside triphosphate hydrolases"/>
    <property type="match status" value="2"/>
</dbReference>
<keyword evidence="2" id="KW-0547">Nucleotide-binding</keyword>
<evidence type="ECO:0000313" key="7">
    <source>
        <dbReference type="Proteomes" id="UP000004705"/>
    </source>
</evidence>
<dbReference type="InterPro" id="IPR027417">
    <property type="entry name" value="P-loop_NTPase"/>
</dbReference>
<evidence type="ECO:0000256" key="4">
    <source>
        <dbReference type="SAM" id="Coils"/>
    </source>
</evidence>
<keyword evidence="3" id="KW-0067">ATP-binding</keyword>
<proteinExistence type="predicted"/>
<organism evidence="6 7">
    <name type="scientific">Saccharomonospora azurea NA-128</name>
    <dbReference type="NCBI Taxonomy" id="882081"/>
    <lineage>
        <taxon>Bacteria</taxon>
        <taxon>Bacillati</taxon>
        <taxon>Actinomycetota</taxon>
        <taxon>Actinomycetes</taxon>
        <taxon>Pseudonocardiales</taxon>
        <taxon>Pseudonocardiaceae</taxon>
        <taxon>Saccharomonospora</taxon>
    </lineage>
</organism>
<dbReference type="HOGENOM" id="CLU_000604_36_0_11"/>
<dbReference type="AlphaFoldDB" id="H8GCY0"/>
<dbReference type="PROSITE" id="PS00211">
    <property type="entry name" value="ABC_TRANSPORTER_1"/>
    <property type="match status" value="1"/>
</dbReference>
<gene>
    <name evidence="6" type="ORF">SacazDRAFT_00869</name>
</gene>
<evidence type="ECO:0000313" key="6">
    <source>
        <dbReference type="EMBL" id="EHY87816.1"/>
    </source>
</evidence>
<dbReference type="EMBL" id="CM001466">
    <property type="protein sequence ID" value="EHY87816.1"/>
    <property type="molecule type" value="Genomic_DNA"/>
</dbReference>
<dbReference type="PANTHER" id="PTHR19211:SF14">
    <property type="entry name" value="ATP-BINDING CASSETTE SUB-FAMILY F MEMBER 1"/>
    <property type="match status" value="1"/>
</dbReference>
<keyword evidence="7" id="KW-1185">Reference proteome</keyword>
<dbReference type="Gene3D" id="3.40.50.300">
    <property type="entry name" value="P-loop containing nucleotide triphosphate hydrolases"/>
    <property type="match status" value="3"/>
</dbReference>
<dbReference type="OrthoDB" id="3169603at2"/>
<reference evidence="6 7" key="1">
    <citation type="journal article" date="2012" name="Stand. Genomic Sci.">
        <title>Genome sequence of the soil bacterium Saccharomonospora azurea type strain (NA-128(T)).</title>
        <authorList>
            <person name="Klenk H.P."/>
            <person name="Held B."/>
            <person name="Lucas S."/>
            <person name="Lapidus A."/>
            <person name="Copeland A."/>
            <person name="Hammon N."/>
            <person name="Pitluck S."/>
            <person name="Goodwin L.A."/>
            <person name="Han C."/>
            <person name="Tapia R."/>
            <person name="Brambilla E.M."/>
            <person name="Potter G."/>
            <person name="Land M."/>
            <person name="Ivanova N."/>
            <person name="Rohde M."/>
            <person name="Goker M."/>
            <person name="Detter J.C."/>
            <person name="Kyrpides N.C."/>
            <person name="Woyke T."/>
        </authorList>
    </citation>
    <scope>NUCLEOTIDE SEQUENCE [LARGE SCALE GENOMIC DNA]</scope>
    <source>
        <strain evidence="6 7">NA-128</strain>
    </source>
</reference>
<dbReference type="InterPro" id="IPR050611">
    <property type="entry name" value="ABCF"/>
</dbReference>
<dbReference type="Proteomes" id="UP000004705">
    <property type="component" value="Chromosome"/>
</dbReference>
<dbReference type="FunFam" id="3.40.50.300:FF:000011">
    <property type="entry name" value="Putative ABC transporter ATP-binding component"/>
    <property type="match status" value="1"/>
</dbReference>
<feature type="domain" description="ABC transporter" evidence="5">
    <location>
        <begin position="7"/>
        <end position="261"/>
    </location>
</feature>
<dbReference type="Pfam" id="PF00005">
    <property type="entry name" value="ABC_tran"/>
    <property type="match status" value="2"/>
</dbReference>
<name>H8GCY0_9PSEU</name>
<feature type="coiled-coil region" evidence="4">
    <location>
        <begin position="249"/>
        <end position="276"/>
    </location>
</feature>
<evidence type="ECO:0000259" key="5">
    <source>
        <dbReference type="PROSITE" id="PS50893"/>
    </source>
</evidence>
<keyword evidence="4" id="KW-0175">Coiled coil</keyword>
<accession>H8GCY0</accession>
<evidence type="ECO:0000256" key="2">
    <source>
        <dbReference type="ARBA" id="ARBA00022741"/>
    </source>
</evidence>
<dbReference type="RefSeq" id="WP_005438988.1">
    <property type="nucleotide sequence ID" value="NZ_CM001466.1"/>
</dbReference>
<protein>
    <submittedName>
        <fullName evidence="6">ATPase component of ABC transporter with duplicated ATPase domain</fullName>
    </submittedName>
</protein>
<dbReference type="InterPro" id="IPR003439">
    <property type="entry name" value="ABC_transporter-like_ATP-bd"/>
</dbReference>
<dbReference type="SMART" id="SM00382">
    <property type="entry name" value="AAA"/>
    <property type="match status" value="2"/>
</dbReference>
<dbReference type="GO" id="GO:0005524">
    <property type="term" value="F:ATP binding"/>
    <property type="evidence" value="ECO:0007669"/>
    <property type="project" value="UniProtKB-KW"/>
</dbReference>
<keyword evidence="1" id="KW-0677">Repeat</keyword>
<dbReference type="PANTHER" id="PTHR19211">
    <property type="entry name" value="ATP-BINDING TRANSPORT PROTEIN-RELATED"/>
    <property type="match status" value="1"/>
</dbReference>
<sequence length="539" mass="59112">MSSSLSLRVRDLTFSYPDRVVFDGLNLTVGAGRRIGLVGENGVGKSTLLRLLARQLPPQAGEIEGGGDIGFLHQELPFPPTALISDVLDDALREIRAALARLDVLAERLQDDPDESALLDEYGRVLEWAQAHEAWDADRRADLVRAGLGLSALAPSRPLHTLSGGQRCRLALAALLIRAPRTLLLDEPTNHLDDDALTFVEKHLSSVSGIVVLSSHDRVFLDAVCTDIVDLDPALGGPTRYGGAYSEYLEHKRAERARWEQRYAEEQRQLKELRHAVHVTARQVSPNRAPRDNAKMAYDYAGGRVQKQVSRRVRAARLRLSELERDQVRRPPRPLRFTGDLDADLGEPRRLLAARDVAVAGRLAAVSELDVHVGDGSTSRLLVTGGNGAGKSTLLSVLAGRLTPTRGTVERARGVRVGLLEQDVSFPDPTRTPRQLYDTANRDRPAPPLTSLGLLAPRELDRPVGALSVGQRRRVALALLIAHPPHVLLLDEPTNHLSLTLAEELFEALDTAAPAVVLASHDRWLRRRWSGAELALRPV</sequence>
<dbReference type="GO" id="GO:0016887">
    <property type="term" value="F:ATP hydrolysis activity"/>
    <property type="evidence" value="ECO:0007669"/>
    <property type="project" value="InterPro"/>
</dbReference>
<dbReference type="InterPro" id="IPR017871">
    <property type="entry name" value="ABC_transporter-like_CS"/>
</dbReference>
<evidence type="ECO:0000256" key="1">
    <source>
        <dbReference type="ARBA" id="ARBA00022737"/>
    </source>
</evidence>
<dbReference type="InterPro" id="IPR003593">
    <property type="entry name" value="AAA+_ATPase"/>
</dbReference>
<evidence type="ECO:0000256" key="3">
    <source>
        <dbReference type="ARBA" id="ARBA00022840"/>
    </source>
</evidence>